<dbReference type="RefSeq" id="WP_273942281.1">
    <property type="nucleotide sequence ID" value="NZ_CP097263.1"/>
</dbReference>
<dbReference type="InterPro" id="IPR032075">
    <property type="entry name" value="PI-PLC-C1"/>
</dbReference>
<dbReference type="Gene3D" id="3.20.20.190">
    <property type="entry name" value="Phosphatidylinositol (PI) phosphodiesterase"/>
    <property type="match status" value="1"/>
</dbReference>
<accession>A0ABV6MN20</accession>
<dbReference type="Proteomes" id="UP001589810">
    <property type="component" value="Unassembled WGS sequence"/>
</dbReference>
<evidence type="ECO:0000313" key="2">
    <source>
        <dbReference type="EMBL" id="MFC0541686.1"/>
    </source>
</evidence>
<sequence length="340" mass="35968">MPLYRTSLLAAALMLGAALPAGATGVDALSLAAATTVGIHNTYDKAAYTYLAQALDAGAAMVELDTWVNVITHKWNVSHGSPLASDNNCVQAGKATDLYTGNRSQNLDSCLDDIRIWLAAHPGHGPITVKLEMKNGFDNSIGLGPAALDSYVQAHLGSAVFRPADLLRGQSDLDSAAKVGNWPSRSSLAGKVIVEAIPGTFEEKNPFDHLWTDVEYAEHLRDLAAAGTIGSAQIFPAVLGATAGDPRTRYTDTTIRPWFVVFDGDASAYVNGVDTSWYDTNHYLLVMTDAQGVAPAIDDTVPTVAQAQARVAQLAAAHASVVSTDWRSLTTVLPEVLPRG</sequence>
<dbReference type="Pfam" id="PF16670">
    <property type="entry name" value="PI-PLC-C1"/>
    <property type="match status" value="1"/>
</dbReference>
<dbReference type="GO" id="GO:0016787">
    <property type="term" value="F:hydrolase activity"/>
    <property type="evidence" value="ECO:0007669"/>
    <property type="project" value="UniProtKB-KW"/>
</dbReference>
<name>A0ABV6MN20_9PSEU</name>
<gene>
    <name evidence="2" type="ORF">ACFFH7_09350</name>
</gene>
<dbReference type="SUPFAM" id="SSF51695">
    <property type="entry name" value="PLC-like phosphodiesterases"/>
    <property type="match status" value="1"/>
</dbReference>
<evidence type="ECO:0000256" key="1">
    <source>
        <dbReference type="SAM" id="SignalP"/>
    </source>
</evidence>
<organism evidence="2 3">
    <name type="scientific">Kutzneria chonburiensis</name>
    <dbReference type="NCBI Taxonomy" id="1483604"/>
    <lineage>
        <taxon>Bacteria</taxon>
        <taxon>Bacillati</taxon>
        <taxon>Actinomycetota</taxon>
        <taxon>Actinomycetes</taxon>
        <taxon>Pseudonocardiales</taxon>
        <taxon>Pseudonocardiaceae</taxon>
        <taxon>Kutzneria</taxon>
    </lineage>
</organism>
<reference evidence="2 3" key="1">
    <citation type="submission" date="2024-09" db="EMBL/GenBank/DDBJ databases">
        <authorList>
            <person name="Sun Q."/>
            <person name="Mori K."/>
        </authorList>
    </citation>
    <scope>NUCLEOTIDE SEQUENCE [LARGE SCALE GENOMIC DNA]</scope>
    <source>
        <strain evidence="2 3">TBRC 1432</strain>
    </source>
</reference>
<dbReference type="InterPro" id="IPR017946">
    <property type="entry name" value="PLC-like_Pdiesterase_TIM-brl"/>
</dbReference>
<feature type="chain" id="PRO_5047302517" evidence="1">
    <location>
        <begin position="24"/>
        <end position="340"/>
    </location>
</feature>
<feature type="signal peptide" evidence="1">
    <location>
        <begin position="1"/>
        <end position="23"/>
    </location>
</feature>
<dbReference type="EC" id="3.1.4.-" evidence="2"/>
<keyword evidence="1" id="KW-0732">Signal</keyword>
<keyword evidence="2" id="KW-0378">Hydrolase</keyword>
<comment type="caution">
    <text evidence="2">The sequence shown here is derived from an EMBL/GenBank/DDBJ whole genome shotgun (WGS) entry which is preliminary data.</text>
</comment>
<evidence type="ECO:0000313" key="3">
    <source>
        <dbReference type="Proteomes" id="UP001589810"/>
    </source>
</evidence>
<proteinExistence type="predicted"/>
<dbReference type="CDD" id="cd08589">
    <property type="entry name" value="PI-PLCc_SaPLC1_like"/>
    <property type="match status" value="1"/>
</dbReference>
<protein>
    <submittedName>
        <fullName evidence="2">Phosphatidylinositol-specific phospholipase C domain-containing protein</fullName>
        <ecNumber evidence="2">3.1.4.-</ecNumber>
    </submittedName>
</protein>
<keyword evidence="3" id="KW-1185">Reference proteome</keyword>
<dbReference type="EMBL" id="JBHLUD010000002">
    <property type="protein sequence ID" value="MFC0541686.1"/>
    <property type="molecule type" value="Genomic_DNA"/>
</dbReference>